<proteinExistence type="inferred from homology"/>
<evidence type="ECO:0000313" key="7">
    <source>
        <dbReference type="EMBL" id="CAL1535501.1"/>
    </source>
</evidence>
<evidence type="ECO:0000256" key="1">
    <source>
        <dbReference type="ARBA" id="ARBA00006612"/>
    </source>
</evidence>
<evidence type="ECO:0000256" key="2">
    <source>
        <dbReference type="ARBA" id="ARBA00016400"/>
    </source>
</evidence>
<protein>
    <recommendedName>
        <fullName evidence="2">Centromere protein S</fullName>
    </recommendedName>
</protein>
<evidence type="ECO:0000256" key="4">
    <source>
        <dbReference type="ARBA" id="ARBA00023125"/>
    </source>
</evidence>
<keyword evidence="5" id="KW-0234">DNA repair</keyword>
<dbReference type="EMBL" id="CAXITT010000204">
    <property type="protein sequence ID" value="CAL1535501.1"/>
    <property type="molecule type" value="Genomic_DNA"/>
</dbReference>
<dbReference type="GO" id="GO:0003677">
    <property type="term" value="F:DNA binding"/>
    <property type="evidence" value="ECO:0007669"/>
    <property type="project" value="UniProtKB-KW"/>
</dbReference>
<dbReference type="GO" id="GO:0046982">
    <property type="term" value="F:protein heterodimerization activity"/>
    <property type="evidence" value="ECO:0007669"/>
    <property type="project" value="InterPro"/>
</dbReference>
<dbReference type="GO" id="GO:0071821">
    <property type="term" value="C:FANCM-MHF complex"/>
    <property type="evidence" value="ECO:0007669"/>
    <property type="project" value="InterPro"/>
</dbReference>
<evidence type="ECO:0000256" key="3">
    <source>
        <dbReference type="ARBA" id="ARBA00022763"/>
    </source>
</evidence>
<reference evidence="7 8" key="1">
    <citation type="submission" date="2024-04" db="EMBL/GenBank/DDBJ databases">
        <authorList>
            <consortium name="Genoscope - CEA"/>
            <person name="William W."/>
        </authorList>
    </citation>
    <scope>NUCLEOTIDE SEQUENCE [LARGE SCALE GENOMIC DNA]</scope>
</reference>
<sequence length="129" mass="14767">MNEDQMDISNTENVQSCKAALYYSIKQISKEVEEEMDVTISPQVLATVSESLHRQIECYALDLENFAKHAKRTNVNVDDVKLIIRRNDTLFRHLSEMAADQTATNKRGSKKSTSKNKRNTREQDDDDGD</sequence>
<dbReference type="CDD" id="cd22919">
    <property type="entry name" value="HFD_CENP-S"/>
    <property type="match status" value="1"/>
</dbReference>
<gene>
    <name evidence="7" type="ORF">GSLYS_00009461001</name>
</gene>
<dbReference type="GO" id="GO:0000712">
    <property type="term" value="P:resolution of meiotic recombination intermediates"/>
    <property type="evidence" value="ECO:0007669"/>
    <property type="project" value="TreeGrafter"/>
</dbReference>
<dbReference type="GO" id="GO:0003682">
    <property type="term" value="F:chromatin binding"/>
    <property type="evidence" value="ECO:0007669"/>
    <property type="project" value="TreeGrafter"/>
</dbReference>
<dbReference type="Gene3D" id="1.10.20.10">
    <property type="entry name" value="Histone, subunit A"/>
    <property type="match status" value="1"/>
</dbReference>
<feature type="compositionally biased region" description="Basic residues" evidence="6">
    <location>
        <begin position="107"/>
        <end position="118"/>
    </location>
</feature>
<organism evidence="7 8">
    <name type="scientific">Lymnaea stagnalis</name>
    <name type="common">Great pond snail</name>
    <name type="synonym">Helix stagnalis</name>
    <dbReference type="NCBI Taxonomy" id="6523"/>
    <lineage>
        <taxon>Eukaryota</taxon>
        <taxon>Metazoa</taxon>
        <taxon>Spiralia</taxon>
        <taxon>Lophotrochozoa</taxon>
        <taxon>Mollusca</taxon>
        <taxon>Gastropoda</taxon>
        <taxon>Heterobranchia</taxon>
        <taxon>Euthyneura</taxon>
        <taxon>Panpulmonata</taxon>
        <taxon>Hygrophila</taxon>
        <taxon>Lymnaeoidea</taxon>
        <taxon>Lymnaeidae</taxon>
        <taxon>Lymnaea</taxon>
    </lineage>
</organism>
<dbReference type="SUPFAM" id="SSF47113">
    <property type="entry name" value="Histone-fold"/>
    <property type="match status" value="1"/>
</dbReference>
<dbReference type="GO" id="GO:0006281">
    <property type="term" value="P:DNA repair"/>
    <property type="evidence" value="ECO:0007669"/>
    <property type="project" value="UniProtKB-KW"/>
</dbReference>
<evidence type="ECO:0000313" key="8">
    <source>
        <dbReference type="Proteomes" id="UP001497497"/>
    </source>
</evidence>
<evidence type="ECO:0000256" key="5">
    <source>
        <dbReference type="ARBA" id="ARBA00023204"/>
    </source>
</evidence>
<evidence type="ECO:0000256" key="6">
    <source>
        <dbReference type="SAM" id="MobiDB-lite"/>
    </source>
</evidence>
<dbReference type="Proteomes" id="UP001497497">
    <property type="component" value="Unassembled WGS sequence"/>
</dbReference>
<keyword evidence="8" id="KW-1185">Reference proteome</keyword>
<dbReference type="AlphaFoldDB" id="A0AAV2HN68"/>
<comment type="similarity">
    <text evidence="1">Belongs to the TAF9 family. CENP-S/MHF1 subfamily.</text>
</comment>
<dbReference type="PANTHER" id="PTHR22980">
    <property type="entry name" value="CORTISTATIN"/>
    <property type="match status" value="1"/>
</dbReference>
<name>A0AAV2HN68_LYMST</name>
<dbReference type="InterPro" id="IPR009072">
    <property type="entry name" value="Histone-fold"/>
</dbReference>
<accession>A0AAV2HN68</accession>
<keyword evidence="4" id="KW-0238">DNA-binding</keyword>
<dbReference type="InterPro" id="IPR029003">
    <property type="entry name" value="CENP-S/Mhf1"/>
</dbReference>
<dbReference type="GO" id="GO:0031297">
    <property type="term" value="P:replication fork processing"/>
    <property type="evidence" value="ECO:0007669"/>
    <property type="project" value="TreeGrafter"/>
</dbReference>
<comment type="caution">
    <text evidence="7">The sequence shown here is derived from an EMBL/GenBank/DDBJ whole genome shotgun (WGS) entry which is preliminary data.</text>
</comment>
<dbReference type="PANTHER" id="PTHR22980:SF0">
    <property type="entry name" value="CENTROMERE PROTEIN S"/>
    <property type="match status" value="1"/>
</dbReference>
<feature type="region of interest" description="Disordered" evidence="6">
    <location>
        <begin position="95"/>
        <end position="129"/>
    </location>
</feature>
<dbReference type="Pfam" id="PF15630">
    <property type="entry name" value="CENP-S"/>
    <property type="match status" value="1"/>
</dbReference>
<keyword evidence="3" id="KW-0227">DNA damage</keyword>